<dbReference type="SUPFAM" id="SSF50486">
    <property type="entry name" value="FMT C-terminal domain-like"/>
    <property type="match status" value="1"/>
</dbReference>
<organism evidence="6 7">
    <name type="scientific">candidate division WWE3 bacterium CG23_combo_of_CG06-09_8_20_14_all_40_14</name>
    <dbReference type="NCBI Taxonomy" id="1975095"/>
    <lineage>
        <taxon>Bacteria</taxon>
        <taxon>Katanobacteria</taxon>
    </lineage>
</organism>
<dbReference type="Gene3D" id="3.10.300.10">
    <property type="entry name" value="Methylpurine-DNA glycosylase (MPG)"/>
    <property type="match status" value="1"/>
</dbReference>
<dbReference type="InterPro" id="IPR011034">
    <property type="entry name" value="Formyl_transferase-like_C_sf"/>
</dbReference>
<accession>A0A2G9XCV8</accession>
<dbReference type="GO" id="GO:0003677">
    <property type="term" value="F:DNA binding"/>
    <property type="evidence" value="ECO:0007669"/>
    <property type="project" value="InterPro"/>
</dbReference>
<evidence type="ECO:0000256" key="4">
    <source>
        <dbReference type="ARBA" id="ARBA00023204"/>
    </source>
</evidence>
<dbReference type="Pfam" id="PF02245">
    <property type="entry name" value="Pur_DNA_glyco"/>
    <property type="match status" value="1"/>
</dbReference>
<dbReference type="PANTHER" id="PTHR10429:SF0">
    <property type="entry name" value="DNA-3-METHYLADENINE GLYCOSYLASE"/>
    <property type="match status" value="1"/>
</dbReference>
<keyword evidence="4 5" id="KW-0234">DNA repair</keyword>
<dbReference type="NCBIfam" id="TIGR00567">
    <property type="entry name" value="3mg"/>
    <property type="match status" value="1"/>
</dbReference>
<dbReference type="EC" id="3.2.2.-" evidence="5"/>
<reference evidence="6 7" key="1">
    <citation type="submission" date="2017-09" db="EMBL/GenBank/DDBJ databases">
        <title>Depth-based differentiation of microbial function through sediment-hosted aquifers and enrichment of novel symbionts in the deep terrestrial subsurface.</title>
        <authorList>
            <person name="Probst A.J."/>
            <person name="Ladd B."/>
            <person name="Jarett J.K."/>
            <person name="Geller-Mcgrath D.E."/>
            <person name="Sieber C.M."/>
            <person name="Emerson J.B."/>
            <person name="Anantharaman K."/>
            <person name="Thomas B.C."/>
            <person name="Malmstrom R."/>
            <person name="Stieglmeier M."/>
            <person name="Klingl A."/>
            <person name="Woyke T."/>
            <person name="Ryan C.M."/>
            <person name="Banfield J.F."/>
        </authorList>
    </citation>
    <scope>NUCLEOTIDE SEQUENCE [LARGE SCALE GENOMIC DNA]</scope>
    <source>
        <strain evidence="6">CG23_combo_of_CG06-09_8_20_14_all_40_14</strain>
    </source>
</reference>
<dbReference type="AlphaFoldDB" id="A0A2G9XCV8"/>
<evidence type="ECO:0000256" key="3">
    <source>
        <dbReference type="ARBA" id="ARBA00022801"/>
    </source>
</evidence>
<evidence type="ECO:0000313" key="7">
    <source>
        <dbReference type="Proteomes" id="UP000231388"/>
    </source>
</evidence>
<comment type="caution">
    <text evidence="6">The sequence shown here is derived from an EMBL/GenBank/DDBJ whole genome shotgun (WGS) entry which is preliminary data.</text>
</comment>
<dbReference type="GO" id="GO:0006284">
    <property type="term" value="P:base-excision repair"/>
    <property type="evidence" value="ECO:0007669"/>
    <property type="project" value="InterPro"/>
</dbReference>
<gene>
    <name evidence="6" type="ORF">COX53_03130</name>
</gene>
<evidence type="ECO:0000256" key="2">
    <source>
        <dbReference type="ARBA" id="ARBA00022763"/>
    </source>
</evidence>
<dbReference type="EMBL" id="PCQY01000036">
    <property type="protein sequence ID" value="PIP04323.1"/>
    <property type="molecule type" value="Genomic_DNA"/>
</dbReference>
<keyword evidence="2 5" id="KW-0227">DNA damage</keyword>
<evidence type="ECO:0000256" key="5">
    <source>
        <dbReference type="HAMAP-Rule" id="MF_00527"/>
    </source>
</evidence>
<comment type="similarity">
    <text evidence="1 5">Belongs to the DNA glycosylase MPG family.</text>
</comment>
<dbReference type="FunFam" id="3.10.300.10:FF:000001">
    <property type="entry name" value="Putative 3-methyladenine DNA glycosylase"/>
    <property type="match status" value="1"/>
</dbReference>
<evidence type="ECO:0000256" key="1">
    <source>
        <dbReference type="ARBA" id="ARBA00009232"/>
    </source>
</evidence>
<keyword evidence="6" id="KW-0326">Glycosidase</keyword>
<dbReference type="InterPro" id="IPR036995">
    <property type="entry name" value="MPG_sf"/>
</dbReference>
<dbReference type="CDD" id="cd00540">
    <property type="entry name" value="AAG"/>
    <property type="match status" value="1"/>
</dbReference>
<dbReference type="GO" id="GO:0003905">
    <property type="term" value="F:alkylbase DNA N-glycosylase activity"/>
    <property type="evidence" value="ECO:0007669"/>
    <property type="project" value="InterPro"/>
</dbReference>
<sequence length="194" mass="21981">MNLDFYKKPTLEVAESLIGKVLVVKNKNNVLSGKIVETEAYIGSNDKACHASWRKRVSCENLWKGGGIIYVYLTYGMHYMLNIVTEKDNFPSAVLIRAVEPLEGIDIMVQNRHTENIANLTSGPAKLTKAFGINKSFNGKSLLGRGIYVEDRNLPVCKIESSKRVGVDYAEEPWRSIEWRFYQSNSLFVSKRVE</sequence>
<keyword evidence="3 5" id="KW-0378">Hydrolase</keyword>
<dbReference type="Proteomes" id="UP000231388">
    <property type="component" value="Unassembled WGS sequence"/>
</dbReference>
<dbReference type="PANTHER" id="PTHR10429">
    <property type="entry name" value="DNA-3-METHYLADENINE GLYCOSYLASE"/>
    <property type="match status" value="1"/>
</dbReference>
<name>A0A2G9XCV8_UNCKA</name>
<protein>
    <recommendedName>
        <fullName evidence="5">Putative 3-methyladenine DNA glycosylase</fullName>
        <ecNumber evidence="5">3.2.2.-</ecNumber>
    </recommendedName>
</protein>
<dbReference type="HAMAP" id="MF_00527">
    <property type="entry name" value="3MGH"/>
    <property type="match status" value="1"/>
</dbReference>
<proteinExistence type="inferred from homology"/>
<dbReference type="InterPro" id="IPR003180">
    <property type="entry name" value="MPG"/>
</dbReference>
<evidence type="ECO:0000313" key="6">
    <source>
        <dbReference type="EMBL" id="PIP04323.1"/>
    </source>
</evidence>